<proteinExistence type="predicted"/>
<dbReference type="NCBIfam" id="NF038123">
    <property type="entry name" value="NF038123_dom"/>
    <property type="match status" value="1"/>
</dbReference>
<dbReference type="GO" id="GO:0046872">
    <property type="term" value="F:metal ion binding"/>
    <property type="evidence" value="ECO:0007669"/>
    <property type="project" value="UniProtKB-KW"/>
</dbReference>
<evidence type="ECO:0000256" key="4">
    <source>
        <dbReference type="ARBA" id="ARBA00022530"/>
    </source>
</evidence>
<dbReference type="Pfam" id="PF06468">
    <property type="entry name" value="Spond_N"/>
    <property type="match status" value="1"/>
</dbReference>
<comment type="subcellular location">
    <subcellularLocation>
        <location evidence="1">Secreted</location>
        <location evidence="1">Extracellular space</location>
        <location evidence="1">Extracellular matrix</location>
    </subcellularLocation>
</comment>
<dbReference type="Proteomes" id="UP000008549">
    <property type="component" value="Unassembled WGS sequence"/>
</dbReference>
<dbReference type="FunCoup" id="A8XH06">
    <property type="interactions" value="265"/>
</dbReference>
<feature type="chain" id="PRO_5002730576" description="Spondin-1" evidence="12">
    <location>
        <begin position="24"/>
        <end position="854"/>
    </location>
</feature>
<dbReference type="InterPro" id="IPR000884">
    <property type="entry name" value="TSP1_rpt"/>
</dbReference>
<keyword evidence="10" id="KW-0325">Glycoprotein</keyword>
<accession>A8XH06</accession>
<dbReference type="GO" id="GO:0007155">
    <property type="term" value="P:cell adhesion"/>
    <property type="evidence" value="ECO:0000318"/>
    <property type="project" value="GO_Central"/>
</dbReference>
<evidence type="ECO:0000256" key="12">
    <source>
        <dbReference type="SAM" id="SignalP"/>
    </source>
</evidence>
<dbReference type="InterPro" id="IPR038678">
    <property type="entry name" value="Spondin_N_sf"/>
</dbReference>
<feature type="domain" description="BPTI/Kunitz inhibitor" evidence="13">
    <location>
        <begin position="657"/>
        <end position="707"/>
    </location>
</feature>
<dbReference type="OMA" id="CVIFTAM"/>
<evidence type="ECO:0000313" key="16">
    <source>
        <dbReference type="EMBL" id="CAP31930.2"/>
    </source>
</evidence>
<dbReference type="InterPro" id="IPR042307">
    <property type="entry name" value="Reeler_sf"/>
</dbReference>
<keyword evidence="7" id="KW-0677">Repeat</keyword>
<dbReference type="Pfam" id="PF00090">
    <property type="entry name" value="TSP_1"/>
    <property type="match status" value="4"/>
</dbReference>
<dbReference type="Gene3D" id="2.60.40.2130">
    <property type="entry name" value="F-spondin domain"/>
    <property type="match status" value="1"/>
</dbReference>
<evidence type="ECO:0000256" key="11">
    <source>
        <dbReference type="ARBA" id="ARBA00030964"/>
    </source>
</evidence>
<keyword evidence="5" id="KW-0479">Metal-binding</keyword>
<dbReference type="AlphaFoldDB" id="A8XH06"/>
<organism evidence="16 17">
    <name type="scientific">Caenorhabditis briggsae</name>
    <dbReference type="NCBI Taxonomy" id="6238"/>
    <lineage>
        <taxon>Eukaryota</taxon>
        <taxon>Metazoa</taxon>
        <taxon>Ecdysozoa</taxon>
        <taxon>Nematoda</taxon>
        <taxon>Chromadorea</taxon>
        <taxon>Rhabditida</taxon>
        <taxon>Rhabditina</taxon>
        <taxon>Rhabditomorpha</taxon>
        <taxon>Rhabditoidea</taxon>
        <taxon>Rhabditidae</taxon>
        <taxon>Peloderinae</taxon>
        <taxon>Caenorhabditis</taxon>
    </lineage>
</organism>
<name>A8XH06_CAEBR</name>
<dbReference type="PROSITE" id="PS00280">
    <property type="entry name" value="BPTI_KUNITZ_1"/>
    <property type="match status" value="1"/>
</dbReference>
<evidence type="ECO:0000256" key="3">
    <source>
        <dbReference type="ARBA" id="ARBA00022525"/>
    </source>
</evidence>
<dbReference type="PROSITE" id="PS50279">
    <property type="entry name" value="BPTI_KUNITZ_2"/>
    <property type="match status" value="1"/>
</dbReference>
<dbReference type="GO" id="GO:0031430">
    <property type="term" value="C:M band"/>
    <property type="evidence" value="ECO:0007669"/>
    <property type="project" value="EnsemblMetazoa"/>
</dbReference>
<dbReference type="PANTHER" id="PTHR11311">
    <property type="entry name" value="SPONDIN"/>
    <property type="match status" value="1"/>
</dbReference>
<gene>
    <name evidence="18" type="primary">spon-1</name>
    <name evidence="16" type="synonym">Cbr-spon-1</name>
    <name evidence="18" type="ORF">CBG13071</name>
    <name evidence="16" type="ORF">CBG_13071</name>
</gene>
<reference evidence="16 17" key="1">
    <citation type="journal article" date="2003" name="PLoS Biol.">
        <title>The genome sequence of Caenorhabditis briggsae: a platform for comparative genomics.</title>
        <authorList>
            <person name="Stein L.D."/>
            <person name="Bao Z."/>
            <person name="Blasiar D."/>
            <person name="Blumenthal T."/>
            <person name="Brent M.R."/>
            <person name="Chen N."/>
            <person name="Chinwalla A."/>
            <person name="Clarke L."/>
            <person name="Clee C."/>
            <person name="Coghlan A."/>
            <person name="Coulson A."/>
            <person name="D'Eustachio P."/>
            <person name="Fitch D.H."/>
            <person name="Fulton L.A."/>
            <person name="Fulton R.E."/>
            <person name="Griffiths-Jones S."/>
            <person name="Harris T.W."/>
            <person name="Hillier L.W."/>
            <person name="Kamath R."/>
            <person name="Kuwabara P.E."/>
            <person name="Mardis E.R."/>
            <person name="Marra M.A."/>
            <person name="Miner T.L."/>
            <person name="Minx P."/>
            <person name="Mullikin J.C."/>
            <person name="Plumb R.W."/>
            <person name="Rogers J."/>
            <person name="Schein J.E."/>
            <person name="Sohrmann M."/>
            <person name="Spieth J."/>
            <person name="Stajich J.E."/>
            <person name="Wei C."/>
            <person name="Willey D."/>
            <person name="Wilson R.K."/>
            <person name="Durbin R."/>
            <person name="Waterston R.H."/>
        </authorList>
    </citation>
    <scope>NUCLEOTIDE SEQUENCE [LARGE SCALE GENOMIC DNA]</scope>
    <source>
        <strain evidence="16 17">AF16</strain>
    </source>
</reference>
<evidence type="ECO:0000256" key="10">
    <source>
        <dbReference type="ARBA" id="ARBA00023180"/>
    </source>
</evidence>
<feature type="signal peptide" evidence="12">
    <location>
        <begin position="1"/>
        <end position="23"/>
    </location>
</feature>
<evidence type="ECO:0000259" key="15">
    <source>
        <dbReference type="PROSITE" id="PS51020"/>
    </source>
</evidence>
<keyword evidence="8" id="KW-0130">Cell adhesion</keyword>
<dbReference type="FunFam" id="2.60.40.2130:FF:000002">
    <property type="entry name" value="Putative Spondin-1"/>
    <property type="match status" value="1"/>
</dbReference>
<evidence type="ECO:0000256" key="6">
    <source>
        <dbReference type="ARBA" id="ARBA00022729"/>
    </source>
</evidence>
<evidence type="ECO:0000256" key="1">
    <source>
        <dbReference type="ARBA" id="ARBA00004498"/>
    </source>
</evidence>
<dbReference type="SUPFAM" id="SSF57362">
    <property type="entry name" value="BPTI-like"/>
    <property type="match status" value="1"/>
</dbReference>
<dbReference type="InterPro" id="IPR009465">
    <property type="entry name" value="Spondin_N"/>
</dbReference>
<dbReference type="GO" id="GO:0007413">
    <property type="term" value="P:axonal fasciculation"/>
    <property type="evidence" value="ECO:0007669"/>
    <property type="project" value="EnsemblMetazoa"/>
</dbReference>
<dbReference type="SUPFAM" id="SSF82895">
    <property type="entry name" value="TSP-1 type 1 repeat"/>
    <property type="match status" value="5"/>
</dbReference>
<dbReference type="GO" id="GO:0004867">
    <property type="term" value="F:serine-type endopeptidase inhibitor activity"/>
    <property type="evidence" value="ECO:0007669"/>
    <property type="project" value="InterPro"/>
</dbReference>
<dbReference type="GO" id="GO:0005604">
    <property type="term" value="C:basement membrane"/>
    <property type="evidence" value="ECO:0007669"/>
    <property type="project" value="EnsemblMetazoa"/>
</dbReference>
<dbReference type="HOGENOM" id="CLU_014540_0_0_1"/>
<dbReference type="Gene3D" id="4.10.410.10">
    <property type="entry name" value="Pancreatic trypsin inhibitor Kunitz domain"/>
    <property type="match status" value="1"/>
</dbReference>
<evidence type="ECO:0000256" key="5">
    <source>
        <dbReference type="ARBA" id="ARBA00022723"/>
    </source>
</evidence>
<evidence type="ECO:0000256" key="9">
    <source>
        <dbReference type="ARBA" id="ARBA00023157"/>
    </source>
</evidence>
<dbReference type="InterPro" id="IPR002861">
    <property type="entry name" value="Reeler_dom"/>
</dbReference>
<keyword evidence="9" id="KW-1015">Disulfide bond</keyword>
<dbReference type="STRING" id="6238.A8XH06"/>
<dbReference type="Gene3D" id="2.60.40.4060">
    <property type="entry name" value="Reeler domain"/>
    <property type="match status" value="1"/>
</dbReference>
<evidence type="ECO:0000259" key="14">
    <source>
        <dbReference type="PROSITE" id="PS51019"/>
    </source>
</evidence>
<dbReference type="PROSITE" id="PS50092">
    <property type="entry name" value="TSP1"/>
    <property type="match status" value="4"/>
</dbReference>
<evidence type="ECO:0000313" key="18">
    <source>
        <dbReference type="WormBase" id="CBG13071"/>
    </source>
</evidence>
<dbReference type="PRINTS" id="PR00759">
    <property type="entry name" value="BASICPTASE"/>
</dbReference>
<dbReference type="Pfam" id="PF00014">
    <property type="entry name" value="Kunitz_BPTI"/>
    <property type="match status" value="1"/>
</dbReference>
<dbReference type="Pfam" id="PF19028">
    <property type="entry name" value="TSP1_spondin"/>
    <property type="match status" value="1"/>
</dbReference>
<dbReference type="GO" id="GO:0008045">
    <property type="term" value="P:motor neuron axon guidance"/>
    <property type="evidence" value="ECO:0007669"/>
    <property type="project" value="EnsemblMetazoa"/>
</dbReference>
<dbReference type="PROSITE" id="PS51019">
    <property type="entry name" value="REELIN"/>
    <property type="match status" value="1"/>
</dbReference>
<feature type="domain" description="Reelin" evidence="14">
    <location>
        <begin position="13"/>
        <end position="222"/>
    </location>
</feature>
<dbReference type="InterPro" id="IPR051418">
    <property type="entry name" value="Spondin/Thrombospondin_T1"/>
</dbReference>
<feature type="domain" description="Spondin" evidence="15">
    <location>
        <begin position="222"/>
        <end position="413"/>
    </location>
</feature>
<dbReference type="GO" id="GO:0031012">
    <property type="term" value="C:extracellular matrix"/>
    <property type="evidence" value="ECO:0000318"/>
    <property type="project" value="GO_Central"/>
</dbReference>
<dbReference type="FunFam" id="4.10.410.10:FF:000051">
    <property type="entry name" value="CBN-SPON-1 protein"/>
    <property type="match status" value="1"/>
</dbReference>
<dbReference type="PANTHER" id="PTHR11311:SF16">
    <property type="entry name" value="SPONDIN-1"/>
    <property type="match status" value="1"/>
</dbReference>
<dbReference type="SMART" id="SM00209">
    <property type="entry name" value="TSP1"/>
    <property type="match status" value="5"/>
</dbReference>
<dbReference type="FunFam" id="2.20.100.10:FF:000145">
    <property type="entry name" value="SPONdin (Extracellular matrix glycoprotein) family"/>
    <property type="match status" value="1"/>
</dbReference>
<dbReference type="InParanoid" id="A8XH06"/>
<keyword evidence="3" id="KW-0964">Secreted</keyword>
<dbReference type="GO" id="GO:0033563">
    <property type="term" value="P:dorsal/ventral axon guidance"/>
    <property type="evidence" value="ECO:0007669"/>
    <property type="project" value="EnsemblMetazoa"/>
</dbReference>
<evidence type="ECO:0000256" key="8">
    <source>
        <dbReference type="ARBA" id="ARBA00022889"/>
    </source>
</evidence>
<dbReference type="InterPro" id="IPR036880">
    <property type="entry name" value="Kunitz_BPTI_sf"/>
</dbReference>
<dbReference type="eggNOG" id="KOG3539">
    <property type="taxonomic scope" value="Eukaryota"/>
</dbReference>
<dbReference type="PROSITE" id="PS51020">
    <property type="entry name" value="SPONDIN"/>
    <property type="match status" value="1"/>
</dbReference>
<dbReference type="GO" id="GO:0055120">
    <property type="term" value="C:striated muscle dense body"/>
    <property type="evidence" value="ECO:0007669"/>
    <property type="project" value="EnsemblMetazoa"/>
</dbReference>
<dbReference type="FunFam" id="2.20.100.10:FF:000136">
    <property type="entry name" value="SPONdin (Extracellular matrix glycoprotein) family"/>
    <property type="match status" value="1"/>
</dbReference>
<dbReference type="InterPro" id="IPR020901">
    <property type="entry name" value="Prtase_inh_Kunz-CS"/>
</dbReference>
<dbReference type="FunFam" id="2.20.100.10:FF:000151">
    <property type="entry name" value="SPONdin (Extracellular matrix glycoprotein) family"/>
    <property type="match status" value="1"/>
</dbReference>
<dbReference type="GO" id="GO:0033627">
    <property type="term" value="P:cell adhesion mediated by integrin"/>
    <property type="evidence" value="ECO:0007669"/>
    <property type="project" value="EnsemblMetazoa"/>
</dbReference>
<dbReference type="CDD" id="cd08544">
    <property type="entry name" value="Reeler"/>
    <property type="match status" value="1"/>
</dbReference>
<evidence type="ECO:0000259" key="13">
    <source>
        <dbReference type="PROSITE" id="PS50279"/>
    </source>
</evidence>
<dbReference type="Pfam" id="PF02014">
    <property type="entry name" value="Reeler"/>
    <property type="match status" value="1"/>
</dbReference>
<dbReference type="SMART" id="SM00131">
    <property type="entry name" value="KU"/>
    <property type="match status" value="1"/>
</dbReference>
<dbReference type="FunFam" id="2.60.40.4060:FF:000010">
    <property type="entry name" value="SPONdin (Extracellular matrix glycoprotein) family"/>
    <property type="match status" value="1"/>
</dbReference>
<evidence type="ECO:0000256" key="7">
    <source>
        <dbReference type="ARBA" id="ARBA00022737"/>
    </source>
</evidence>
<keyword evidence="17" id="KW-1185">Reference proteome</keyword>
<keyword evidence="6 12" id="KW-0732">Signal</keyword>
<dbReference type="Gene3D" id="2.20.100.10">
    <property type="entry name" value="Thrombospondin type-1 (TSP1) repeat"/>
    <property type="match status" value="5"/>
</dbReference>
<dbReference type="FunFam" id="2.20.100.10:FF:000155">
    <property type="entry name" value="Protein CBR-SPON-1"/>
    <property type="match status" value="1"/>
</dbReference>
<sequence length="854" mass="96688">MLRFVAILQLALLLFLLETSVYGDEGKCTIRPYEAKGEESPGSNGYLVEINGTSAKSMDITKGFVPGEVYKGNIFIHFYLDRLLLLFIVSIRGWRTQYTVKTFRGFVISSLFEDNTSAGSWEVVKGHGDARISPGCRRAGVSHANLKSKTSVHMMWRAPEVGQHSNLSFHHLIFSLKVSSGCVMFRASVIETKYVWFTESEGLTMRFCVQQGTQVLKPVDDPSATCCACDIAQYDLEFTGIWSKTTHPKDYPTLEHLTHFTDMLGSSHSSNYSLWEIGGISTDGMKEIAEWGNTYKAEAEAKAKASEVRSLMKVKGLWFPDVQGTTKSQFVVNKYHHFVSLATMFGPSPDWCVGLSSVNLCLPDCTWVEERTFELQPFDAGTDSGPTYMSPNEPTEPREPIHWITTKLNPLSPFYNTNSDKIPTLAKVILRRKNLTSSECKSDDVYKAEAHNITNTSEDEEYKDRRECMMTQWEPWSLCSATCGKGIRIRSRVYVFPIKAQVFHCHRQTSEKQFCNAKINECENSEAFSSKCQVSSWGAWGECSVQCGHGMRSRNRTFLNPATKPGDCSVELERKDICVGENGDDCNVTPDPLCKTTTWSDWSPCSASCDEGVRVRTRLFFYAEHEKRCMHVNLQEKDTCVMQSCRRFIEINSEEICQEEKQAGQCGGSFPRYWYNHEKSQCERFIFTGCKGNRNQFETEEECKQICLPGYEKTKSLIPNNQLLEDFGNADIDDGGERADCEVSKWSAWGSCSVSCGRGKKTRSRHVVKLARNGGSQCSEHLMQELQCRLRPCPVKLTCQVGPWSRWSPCSVSCGEGSQTRRRRVIRARNDDWEEIECDEAETEVRQCTGRHQC</sequence>
<keyword evidence="4" id="KW-0272">Extracellular matrix</keyword>
<protein>
    <recommendedName>
        <fullName evidence="2">Spondin-1</fullName>
    </recommendedName>
    <alternativeName>
        <fullName evidence="11">F-spondin</fullName>
    </alternativeName>
</protein>
<dbReference type="WormBase" id="CBG13071">
    <property type="protein sequence ID" value="CBP09283"/>
    <property type="gene ID" value="WBGene00033900"/>
    <property type="gene designation" value="Cbr-spon-1"/>
</dbReference>
<evidence type="ECO:0000256" key="2">
    <source>
        <dbReference type="ARBA" id="ARBA00019594"/>
    </source>
</evidence>
<dbReference type="EMBL" id="HE601401">
    <property type="protein sequence ID" value="CAP31930.2"/>
    <property type="molecule type" value="Genomic_DNA"/>
</dbReference>
<dbReference type="InterPro" id="IPR036383">
    <property type="entry name" value="TSP1_rpt_sf"/>
</dbReference>
<dbReference type="CDD" id="cd00109">
    <property type="entry name" value="Kunitz-type"/>
    <property type="match status" value="1"/>
</dbReference>
<evidence type="ECO:0000313" key="17">
    <source>
        <dbReference type="Proteomes" id="UP000008549"/>
    </source>
</evidence>
<dbReference type="InterPro" id="IPR044004">
    <property type="entry name" value="TSP1_spondin_dom"/>
</dbReference>
<reference evidence="16 17" key="2">
    <citation type="journal article" date="2011" name="PLoS Genet.">
        <title>Caenorhabditis briggsae recombinant inbred line genotypes reveal inter-strain incompatibility and the evolution of recombination.</title>
        <authorList>
            <person name="Ross J.A."/>
            <person name="Koboldt D.C."/>
            <person name="Staisch J.E."/>
            <person name="Chamberlin H.M."/>
            <person name="Gupta B.P."/>
            <person name="Miller R.D."/>
            <person name="Baird S.E."/>
            <person name="Haag E.S."/>
        </authorList>
    </citation>
    <scope>NUCLEOTIDE SEQUENCE [LARGE SCALE GENOMIC DNA]</scope>
    <source>
        <strain evidence="16 17">AF16</strain>
    </source>
</reference>
<dbReference type="InterPro" id="IPR002223">
    <property type="entry name" value="Kunitz_BPTI"/>
</dbReference>